<accession>A0A382DV69</accession>
<protein>
    <recommendedName>
        <fullName evidence="1">Secretion system C-terminal sorting domain-containing protein</fullName>
    </recommendedName>
</protein>
<name>A0A382DV69_9ZZZZ</name>
<organism evidence="2">
    <name type="scientific">marine metagenome</name>
    <dbReference type="NCBI Taxonomy" id="408172"/>
    <lineage>
        <taxon>unclassified sequences</taxon>
        <taxon>metagenomes</taxon>
        <taxon>ecological metagenomes</taxon>
    </lineage>
</organism>
<dbReference type="EMBL" id="UINC01040912">
    <property type="protein sequence ID" value="SVB41447.1"/>
    <property type="molecule type" value="Genomic_DNA"/>
</dbReference>
<dbReference type="AlphaFoldDB" id="A0A382DV69"/>
<reference evidence="2" key="1">
    <citation type="submission" date="2018-05" db="EMBL/GenBank/DDBJ databases">
        <authorList>
            <person name="Lanie J.A."/>
            <person name="Ng W.-L."/>
            <person name="Kazmierczak K.M."/>
            <person name="Andrzejewski T.M."/>
            <person name="Davidsen T.M."/>
            <person name="Wayne K.J."/>
            <person name="Tettelin H."/>
            <person name="Glass J.I."/>
            <person name="Rusch D."/>
            <person name="Podicherti R."/>
            <person name="Tsui H.-C.T."/>
            <person name="Winkler M.E."/>
        </authorList>
    </citation>
    <scope>NUCLEOTIDE SEQUENCE</scope>
</reference>
<feature type="domain" description="Secretion system C-terminal sorting" evidence="1">
    <location>
        <begin position="225"/>
        <end position="299"/>
    </location>
</feature>
<sequence length="303" mass="34171">MKRIFPLICCFLFAQDIYEGPIVFTYSGDENGDFNTVADDSSNLGGALNIFNDDSSSFIMMGVSQQAENEFDLFVAVLQDTSFPVEERIWDINVDLLNPLGSEALLIFLPGLDSTFITLWLDFFTDTTNIADSLGFDSLTTAFFTELLDDMYFGIDGTMEISDVTDSTVSGNFTCDFLKFELQFPFYSNIEVDSAEFHFSRVTLPVLAVANQGPLPKYLHLNQAYPNPFNPTTTISYNVNIQDHLEISIFNLGGQKIRTLANFYHHPGKYSMQFSGQNLPSGIYIIRLQSSRKLYTQKITFIK</sequence>
<dbReference type="NCBIfam" id="TIGR04183">
    <property type="entry name" value="Por_Secre_tail"/>
    <property type="match status" value="1"/>
</dbReference>
<gene>
    <name evidence="2" type="ORF">METZ01_LOCUS194301</name>
</gene>
<evidence type="ECO:0000313" key="2">
    <source>
        <dbReference type="EMBL" id="SVB41447.1"/>
    </source>
</evidence>
<dbReference type="InterPro" id="IPR026444">
    <property type="entry name" value="Secre_tail"/>
</dbReference>
<dbReference type="Pfam" id="PF18962">
    <property type="entry name" value="Por_Secre_tail"/>
    <property type="match status" value="1"/>
</dbReference>
<dbReference type="Gene3D" id="2.60.40.4070">
    <property type="match status" value="1"/>
</dbReference>
<proteinExistence type="predicted"/>
<evidence type="ECO:0000259" key="1">
    <source>
        <dbReference type="Pfam" id="PF18962"/>
    </source>
</evidence>